<dbReference type="EMBL" id="LR797155">
    <property type="protein sequence ID" value="CAB4190094.1"/>
    <property type="molecule type" value="Genomic_DNA"/>
</dbReference>
<proteinExistence type="predicted"/>
<dbReference type="EMBL" id="LR796445">
    <property type="protein sequence ID" value="CAB4145824.1"/>
    <property type="molecule type" value="Genomic_DNA"/>
</dbReference>
<accession>A0A6J5MGN0</accession>
<protein>
    <submittedName>
        <fullName evidence="1">Uncharacterized protein</fullName>
    </submittedName>
</protein>
<evidence type="ECO:0000313" key="1">
    <source>
        <dbReference type="EMBL" id="CAB4145824.1"/>
    </source>
</evidence>
<organism evidence="1">
    <name type="scientific">uncultured Caudovirales phage</name>
    <dbReference type="NCBI Taxonomy" id="2100421"/>
    <lineage>
        <taxon>Viruses</taxon>
        <taxon>Duplodnaviria</taxon>
        <taxon>Heunggongvirae</taxon>
        <taxon>Uroviricota</taxon>
        <taxon>Caudoviricetes</taxon>
        <taxon>Peduoviridae</taxon>
        <taxon>Maltschvirus</taxon>
        <taxon>Maltschvirus maltsch</taxon>
    </lineage>
</organism>
<evidence type="ECO:0000313" key="2">
    <source>
        <dbReference type="EMBL" id="CAB4190094.1"/>
    </source>
</evidence>
<sequence>MTIYIPIMFVCVAEVCNFMQSQVLHKTEAGCRASIEMQKAHMNEVSQGKITLIEGTCINIEVPRNNV</sequence>
<name>A0A6J5MGN0_9CAUD</name>
<gene>
    <name evidence="2" type="ORF">UFOVP1207_46</name>
    <name evidence="1" type="ORF">UFOVP474_50</name>
</gene>
<reference evidence="1" key="1">
    <citation type="submission" date="2020-04" db="EMBL/GenBank/DDBJ databases">
        <authorList>
            <person name="Chiriac C."/>
            <person name="Salcher M."/>
            <person name="Ghai R."/>
            <person name="Kavagutti S V."/>
        </authorList>
    </citation>
    <scope>NUCLEOTIDE SEQUENCE</scope>
</reference>